<comment type="caution">
    <text evidence="1">The sequence shown here is derived from an EMBL/GenBank/DDBJ whole genome shotgun (WGS) entry which is preliminary data.</text>
</comment>
<accession>A0ACC3NC51</accession>
<evidence type="ECO:0000313" key="1">
    <source>
        <dbReference type="EMBL" id="KAK3714207.1"/>
    </source>
</evidence>
<keyword evidence="2" id="KW-1185">Reference proteome</keyword>
<reference evidence="1" key="1">
    <citation type="submission" date="2023-07" db="EMBL/GenBank/DDBJ databases">
        <title>Black Yeasts Isolated from many extreme environments.</title>
        <authorList>
            <person name="Coleine C."/>
            <person name="Stajich J.E."/>
            <person name="Selbmann L."/>
        </authorList>
    </citation>
    <scope>NUCLEOTIDE SEQUENCE</scope>
    <source>
        <strain evidence="1">CCFEE 5714</strain>
    </source>
</reference>
<name>A0ACC3NC51_9PEZI</name>
<organism evidence="1 2">
    <name type="scientific">Vermiconidia calcicola</name>
    <dbReference type="NCBI Taxonomy" id="1690605"/>
    <lineage>
        <taxon>Eukaryota</taxon>
        <taxon>Fungi</taxon>
        <taxon>Dikarya</taxon>
        <taxon>Ascomycota</taxon>
        <taxon>Pezizomycotina</taxon>
        <taxon>Dothideomycetes</taxon>
        <taxon>Dothideomycetidae</taxon>
        <taxon>Mycosphaerellales</taxon>
        <taxon>Extremaceae</taxon>
        <taxon>Vermiconidia</taxon>
    </lineage>
</organism>
<dbReference type="EMBL" id="JAUTXU010000057">
    <property type="protein sequence ID" value="KAK3714207.1"/>
    <property type="molecule type" value="Genomic_DNA"/>
</dbReference>
<dbReference type="Proteomes" id="UP001281147">
    <property type="component" value="Unassembled WGS sequence"/>
</dbReference>
<gene>
    <name evidence="1" type="primary">GCD7</name>
    <name evidence="1" type="ORF">LTR37_008009</name>
</gene>
<sequence>MPAPVVGQTPSLTTFLKSLKHSPIETSIELLISLLRRRQISHSRPCALATAHLLLRVVAAERLKPTTDSTVAALRLIERIRDVGRRLVAAQPREMAVGNIVRRVLGVVREVVEEQGDGGEESSGGGSEPMSPLAPAVPQDLRPRPRTPGDATPPNFDGPSDIAVNSRRPALASSTSYAGQGPQSTSLLSFLEHPLGRSPTATPSTPGTPSRKSTQDKQEKLDIKAEVIDGIKELLDELEVVDTQIAESALEHIHSGETILTHGSSQTVQKFLTTAARKRKFTVVHAEGWPNDHEATHATIVNGGGGTGIEDEKWKPLTSMGVTVILIPDTAIFALMSRINKVLISPHIVLANGSLLAAAGTSTIALAAQAHSVPVVVLAGVYKLSPVYPFDTQELIEYGDPSKVVGFEEGEFVEGVDVGNPVLDFVETETVGLFVTNLGGCARGYLYRVVADHYRGEDVDLSAAAAPNGKTVA</sequence>
<proteinExistence type="predicted"/>
<protein>
    <submittedName>
        <fullName evidence="1">GCD complex subunit gcd7</fullName>
    </submittedName>
</protein>
<evidence type="ECO:0000313" key="2">
    <source>
        <dbReference type="Proteomes" id="UP001281147"/>
    </source>
</evidence>